<feature type="region of interest" description="Disordered" evidence="1">
    <location>
        <begin position="416"/>
        <end position="438"/>
    </location>
</feature>
<dbReference type="AlphaFoldDB" id="A0A4V2ZZ59"/>
<accession>A0A4V2ZZ59</accession>
<feature type="region of interest" description="Disordered" evidence="1">
    <location>
        <begin position="119"/>
        <end position="157"/>
    </location>
</feature>
<organism evidence="2 3">
    <name type="scientific">Paraburkholderia silviterrae</name>
    <dbReference type="NCBI Taxonomy" id="2528715"/>
    <lineage>
        <taxon>Bacteria</taxon>
        <taxon>Pseudomonadati</taxon>
        <taxon>Pseudomonadota</taxon>
        <taxon>Betaproteobacteria</taxon>
        <taxon>Burkholderiales</taxon>
        <taxon>Burkholderiaceae</taxon>
        <taxon>Paraburkholderia</taxon>
    </lineage>
</organism>
<keyword evidence="3" id="KW-1185">Reference proteome</keyword>
<dbReference type="EMBL" id="SMRP01000005">
    <property type="protein sequence ID" value="TDG23814.1"/>
    <property type="molecule type" value="Genomic_DNA"/>
</dbReference>
<evidence type="ECO:0000313" key="2">
    <source>
        <dbReference type="EMBL" id="TDG23814.1"/>
    </source>
</evidence>
<protein>
    <submittedName>
        <fullName evidence="2">FHA domain-containing protein</fullName>
    </submittedName>
</protein>
<evidence type="ECO:0000256" key="1">
    <source>
        <dbReference type="SAM" id="MobiDB-lite"/>
    </source>
</evidence>
<proteinExistence type="predicted"/>
<dbReference type="CDD" id="cd00060">
    <property type="entry name" value="FHA"/>
    <property type="match status" value="1"/>
</dbReference>
<name>A0A4V2ZZ59_9BURK</name>
<reference evidence="2 3" key="1">
    <citation type="submission" date="2019-03" db="EMBL/GenBank/DDBJ databases">
        <title>Paraburkholderia sp. 4M-K11, isolated from subtropical forest soil.</title>
        <authorList>
            <person name="Gao Z.-H."/>
            <person name="Qiu L.-H."/>
        </authorList>
    </citation>
    <scope>NUCLEOTIDE SEQUENCE [LARGE SCALE GENOMIC DNA]</scope>
    <source>
        <strain evidence="2 3">4M-K11</strain>
    </source>
</reference>
<dbReference type="Gene3D" id="2.60.200.20">
    <property type="match status" value="1"/>
</dbReference>
<gene>
    <name evidence="2" type="ORF">EYW47_13945</name>
</gene>
<dbReference type="InterPro" id="IPR008984">
    <property type="entry name" value="SMAD_FHA_dom_sf"/>
</dbReference>
<sequence length="553" mass="55430">MTEQSNFGIKLSVLTCNGAAPGNVVGTEFGASGGTIGNGAGNTLVLPDDTGGVAAHHADIRCVAGGWRMRNISERGTLTVNGKPLTPGGDMRVGVGDFIGLGPYVLRLAPGLVPPDWRADAAPARTDGAQAASAPDGLSPPHREAGPLSEAPSAGWLSDGTTLLESPIAFGDLTDVPVDPLALFGSVNRAWPGAHNPQAADLFGEEVSVGSRADGAPAPLEPRAHAGERRTPTELNNAFTMNVTTPGVVSPGAATLTPDVATPGGPTPEHRDELLRADAEGAPAMAPLSPEAFDAHGLFEEPDHAAMANASDDPGSSGAPWNDAVEPRVPMKVRYDTHFGVPPHDVTPATFAGPPFRFDELAARQASAVAPAPARGGRAAGLGAGVTTAGMATPSVATPGVEASGVGTSGMGTSGVAASGAATPGVARPAGPRRHEAGDLRARAAAPPPAEAPNDRFAALRASFPTTLAASRSKGSAAPLPPDVIDPLEIHATLGAQSLPTAQEDAVSALVGAFFAGAGISAHDAAAAGLDIEFMYMLGGVARTLLSKRHGPS</sequence>
<feature type="compositionally biased region" description="Low complexity" evidence="1">
    <location>
        <begin position="416"/>
        <end position="427"/>
    </location>
</feature>
<comment type="caution">
    <text evidence="2">The sequence shown here is derived from an EMBL/GenBank/DDBJ whole genome shotgun (WGS) entry which is preliminary data.</text>
</comment>
<dbReference type="RefSeq" id="WP_133195405.1">
    <property type="nucleotide sequence ID" value="NZ_JBHUCW010000025.1"/>
</dbReference>
<dbReference type="Proteomes" id="UP000295722">
    <property type="component" value="Unassembled WGS sequence"/>
</dbReference>
<dbReference type="OrthoDB" id="273564at2"/>
<dbReference type="SUPFAM" id="SSF49879">
    <property type="entry name" value="SMAD/FHA domain"/>
    <property type="match status" value="1"/>
</dbReference>
<evidence type="ECO:0000313" key="3">
    <source>
        <dbReference type="Proteomes" id="UP000295722"/>
    </source>
</evidence>